<keyword evidence="2 12" id="KW-0639">Primosome</keyword>
<dbReference type="AlphaFoldDB" id="A0A2W5EUN0"/>
<keyword evidence="3 12" id="KW-0808">Transferase</keyword>
<gene>
    <name evidence="12" type="primary">dnaG</name>
    <name evidence="16" type="ORF">DI598_11495</name>
</gene>
<dbReference type="FunFam" id="3.90.580.10:FF:000001">
    <property type="entry name" value="DNA primase"/>
    <property type="match status" value="1"/>
</dbReference>
<accession>A0A2W5EUN0</accession>
<dbReference type="GO" id="GO:1990077">
    <property type="term" value="C:primosome complex"/>
    <property type="evidence" value="ECO:0007669"/>
    <property type="project" value="UniProtKB-KW"/>
</dbReference>
<dbReference type="SUPFAM" id="SSF57783">
    <property type="entry name" value="Zinc beta-ribbon"/>
    <property type="match status" value="1"/>
</dbReference>
<dbReference type="InterPro" id="IPR006171">
    <property type="entry name" value="TOPRIM_dom"/>
</dbReference>
<dbReference type="InterPro" id="IPR013264">
    <property type="entry name" value="DNAG_N"/>
</dbReference>
<dbReference type="InterPro" id="IPR050219">
    <property type="entry name" value="DnaG_primase"/>
</dbReference>
<evidence type="ECO:0000313" key="16">
    <source>
        <dbReference type="EMBL" id="PZP47048.1"/>
    </source>
</evidence>
<dbReference type="PIRSF" id="PIRSF002811">
    <property type="entry name" value="DnaG"/>
    <property type="match status" value="1"/>
</dbReference>
<dbReference type="Pfam" id="PF13155">
    <property type="entry name" value="Toprim_2"/>
    <property type="match status" value="1"/>
</dbReference>
<keyword evidence="1 12" id="KW-0240">DNA-directed RNA polymerase</keyword>
<comment type="subunit">
    <text evidence="12">Monomer. Interacts with DnaB.</text>
</comment>
<evidence type="ECO:0000256" key="13">
    <source>
        <dbReference type="PIRNR" id="PIRNR002811"/>
    </source>
</evidence>
<comment type="cofactor">
    <cofactor evidence="12 13 14">
        <name>Zn(2+)</name>
        <dbReference type="ChEBI" id="CHEBI:29105"/>
    </cofactor>
    <text evidence="12 13 14">Binds 1 zinc ion per monomer.</text>
</comment>
<organism evidence="16 17">
    <name type="scientific">Pseudopedobacter saltans</name>
    <dbReference type="NCBI Taxonomy" id="151895"/>
    <lineage>
        <taxon>Bacteria</taxon>
        <taxon>Pseudomonadati</taxon>
        <taxon>Bacteroidota</taxon>
        <taxon>Sphingobacteriia</taxon>
        <taxon>Sphingobacteriales</taxon>
        <taxon>Sphingobacteriaceae</taxon>
        <taxon>Pseudopedobacter</taxon>
    </lineage>
</organism>
<evidence type="ECO:0000256" key="7">
    <source>
        <dbReference type="ARBA" id="ARBA00022771"/>
    </source>
</evidence>
<dbReference type="InterPro" id="IPR037068">
    <property type="entry name" value="DNA_primase_core_N_sf"/>
</dbReference>
<dbReference type="GO" id="GO:0006269">
    <property type="term" value="P:DNA replication, synthesis of primer"/>
    <property type="evidence" value="ECO:0007669"/>
    <property type="project" value="UniProtKB-UniRule"/>
</dbReference>
<dbReference type="Gene3D" id="3.40.1360.10">
    <property type="match status" value="1"/>
</dbReference>
<evidence type="ECO:0000256" key="3">
    <source>
        <dbReference type="ARBA" id="ARBA00022679"/>
    </source>
</evidence>
<dbReference type="GO" id="GO:0003899">
    <property type="term" value="F:DNA-directed RNA polymerase activity"/>
    <property type="evidence" value="ECO:0007669"/>
    <property type="project" value="UniProtKB-UniRule"/>
</dbReference>
<reference evidence="16 17" key="1">
    <citation type="submission" date="2017-11" db="EMBL/GenBank/DDBJ databases">
        <title>Infants hospitalized years apart are colonized by the same room-sourced microbial strains.</title>
        <authorList>
            <person name="Brooks B."/>
            <person name="Olm M.R."/>
            <person name="Firek B.A."/>
            <person name="Baker R."/>
            <person name="Thomas B.C."/>
            <person name="Morowitz M.J."/>
            <person name="Banfield J.F."/>
        </authorList>
    </citation>
    <scope>NUCLEOTIDE SEQUENCE [LARGE SCALE GENOMIC DNA]</scope>
    <source>
        <strain evidence="16">S2_009_000_R2_76</strain>
    </source>
</reference>
<keyword evidence="6 12" id="KW-0479">Metal-binding</keyword>
<dbReference type="GO" id="GO:0003677">
    <property type="term" value="F:DNA binding"/>
    <property type="evidence" value="ECO:0007669"/>
    <property type="project" value="UniProtKB-KW"/>
</dbReference>
<dbReference type="EC" id="2.7.7.101" evidence="12"/>
<dbReference type="PANTHER" id="PTHR30313:SF2">
    <property type="entry name" value="DNA PRIMASE"/>
    <property type="match status" value="1"/>
</dbReference>
<protein>
    <recommendedName>
        <fullName evidence="12 13">DNA primase</fullName>
        <ecNumber evidence="12">2.7.7.101</ecNumber>
    </recommendedName>
</protein>
<evidence type="ECO:0000313" key="17">
    <source>
        <dbReference type="Proteomes" id="UP000249645"/>
    </source>
</evidence>
<dbReference type="InterPro" id="IPR006295">
    <property type="entry name" value="DNA_primase_DnaG"/>
</dbReference>
<evidence type="ECO:0000256" key="12">
    <source>
        <dbReference type="HAMAP-Rule" id="MF_00974"/>
    </source>
</evidence>
<dbReference type="Pfam" id="PF08275">
    <property type="entry name" value="DNAG_N"/>
    <property type="match status" value="1"/>
</dbReference>
<evidence type="ECO:0000256" key="10">
    <source>
        <dbReference type="ARBA" id="ARBA00023125"/>
    </source>
</evidence>
<evidence type="ECO:0000256" key="11">
    <source>
        <dbReference type="ARBA" id="ARBA00023163"/>
    </source>
</evidence>
<comment type="similarity">
    <text evidence="12 13">Belongs to the DnaG primase family.</text>
</comment>
<sequence length="642" mass="73773">MITPQTIQRITDHIDIVDVIGEFVKLKKRGANYLGNCPFHGEKTPSFTVSPSKEIFKCFGCGKSGNTITFLMEHEHIGYVDALKWLANRYNIEVEETEVSDEAREARQLSDSLFIVNQFAQKFFTDQLNESEDGRDIGQSYLYERGFTTDTIEKFQLGYNPKDRDIFYRSAIHQQYNPEILLKTGLVSQRANGEIIDNYRDRIIFPVHNVQGKILGFGARVIGKPPANAPKYINTPENEIYVKSKILYGIYFSRQAIDRLDECYLVEGYTDVISLFQAGVENVVSSGGTSLTTDQLRLIKKYTNNLTIIYDGDAAGVKAAMRGLDMAIEQGLNVHLVLIPDNEDPDSYVKKVGEEDFRKFVAENKKDIILFQLDVMLSDAGNDVNKKNDAVNHIAETLSKIDRTEDFTKLQDYIRRCSDILKIDEGGLTNLVNKYKRDKLERDERRHQNTSSDETAPVEEVISNDALLVLNKDLAQEKNIVRVLLEYGLEEWEDEKTVANFIFEQVDTYRINDEPLNNLFLVYRKEYESGNQPTTKTIQYSGALDLQQLIADITIFPYQLSSRWDEKLGNSKPVEHYNWKEDVDKSVTYYLLHKIMHLKNEVESKLKEENNSDNILTYVRVYQHLKNEETRLTQALGTVIVK</sequence>
<dbReference type="PROSITE" id="PS50880">
    <property type="entry name" value="TOPRIM"/>
    <property type="match status" value="1"/>
</dbReference>
<comment type="catalytic activity">
    <reaction evidence="12">
        <text>ssDNA + n NTP = ssDNA/pppN(pN)n-1 hybrid + (n-1) diphosphate.</text>
        <dbReference type="EC" id="2.7.7.101"/>
    </reaction>
</comment>
<evidence type="ECO:0000256" key="5">
    <source>
        <dbReference type="ARBA" id="ARBA00022705"/>
    </source>
</evidence>
<dbReference type="EMBL" id="QFOI01000205">
    <property type="protein sequence ID" value="PZP47048.1"/>
    <property type="molecule type" value="Genomic_DNA"/>
</dbReference>
<keyword evidence="11 12" id="KW-0804">Transcription</keyword>
<dbReference type="InterPro" id="IPR034151">
    <property type="entry name" value="TOPRIM_DnaG_bac"/>
</dbReference>
<evidence type="ECO:0000256" key="4">
    <source>
        <dbReference type="ARBA" id="ARBA00022695"/>
    </source>
</evidence>
<keyword evidence="5 12" id="KW-0235">DNA replication</keyword>
<comment type="function">
    <text evidence="12 13">RNA polymerase that catalyzes the synthesis of short RNA molecules used as primers for DNA polymerase during DNA replication.</text>
</comment>
<dbReference type="Gene3D" id="3.90.580.10">
    <property type="entry name" value="Zinc finger, CHC2-type domain"/>
    <property type="match status" value="1"/>
</dbReference>
<evidence type="ECO:0000256" key="8">
    <source>
        <dbReference type="ARBA" id="ARBA00022833"/>
    </source>
</evidence>
<dbReference type="CDD" id="cd03364">
    <property type="entry name" value="TOPRIM_DnaG_primases"/>
    <property type="match status" value="1"/>
</dbReference>
<evidence type="ECO:0000256" key="6">
    <source>
        <dbReference type="ARBA" id="ARBA00022723"/>
    </source>
</evidence>
<keyword evidence="9" id="KW-0460">Magnesium</keyword>
<feature type="zinc finger region" description="CHC2-type" evidence="12 14">
    <location>
        <begin position="37"/>
        <end position="61"/>
    </location>
</feature>
<evidence type="ECO:0000256" key="1">
    <source>
        <dbReference type="ARBA" id="ARBA00022478"/>
    </source>
</evidence>
<dbReference type="InterPro" id="IPR030846">
    <property type="entry name" value="DnaG_bac"/>
</dbReference>
<comment type="caution">
    <text evidence="16">The sequence shown here is derived from an EMBL/GenBank/DDBJ whole genome shotgun (WGS) entry which is preliminary data.</text>
</comment>
<dbReference type="SUPFAM" id="SSF56731">
    <property type="entry name" value="DNA primase core"/>
    <property type="match status" value="1"/>
</dbReference>
<dbReference type="NCBIfam" id="TIGR01391">
    <property type="entry name" value="dnaG"/>
    <property type="match status" value="1"/>
</dbReference>
<evidence type="ECO:0000259" key="15">
    <source>
        <dbReference type="PROSITE" id="PS50880"/>
    </source>
</evidence>
<name>A0A2W5EUN0_9SPHI</name>
<keyword evidence="10 12" id="KW-0238">DNA-binding</keyword>
<dbReference type="GO" id="GO:0005737">
    <property type="term" value="C:cytoplasm"/>
    <property type="evidence" value="ECO:0007669"/>
    <property type="project" value="TreeGrafter"/>
</dbReference>
<keyword evidence="7 12" id="KW-0863">Zinc-finger</keyword>
<dbReference type="GO" id="GO:0008270">
    <property type="term" value="F:zinc ion binding"/>
    <property type="evidence" value="ECO:0007669"/>
    <property type="project" value="UniProtKB-UniRule"/>
</dbReference>
<dbReference type="HAMAP" id="MF_00974">
    <property type="entry name" value="DNA_primase_DnaG"/>
    <property type="match status" value="1"/>
</dbReference>
<comment type="domain">
    <text evidence="12">Contains an N-terminal zinc-binding domain, a central core domain that contains the primase activity, and a C-terminal DnaB-binding domain.</text>
</comment>
<dbReference type="Proteomes" id="UP000249645">
    <property type="component" value="Unassembled WGS sequence"/>
</dbReference>
<dbReference type="PANTHER" id="PTHR30313">
    <property type="entry name" value="DNA PRIMASE"/>
    <property type="match status" value="1"/>
</dbReference>
<evidence type="ECO:0000256" key="14">
    <source>
        <dbReference type="PIRSR" id="PIRSR002811-1"/>
    </source>
</evidence>
<dbReference type="InterPro" id="IPR036977">
    <property type="entry name" value="DNA_primase_Znf_CHC2"/>
</dbReference>
<feature type="domain" description="Toprim" evidence="15">
    <location>
        <begin position="261"/>
        <end position="342"/>
    </location>
</feature>
<evidence type="ECO:0000256" key="9">
    <source>
        <dbReference type="ARBA" id="ARBA00022842"/>
    </source>
</evidence>
<keyword evidence="4 12" id="KW-0548">Nucleotidyltransferase</keyword>
<dbReference type="SMART" id="SM00493">
    <property type="entry name" value="TOPRIM"/>
    <property type="match status" value="1"/>
</dbReference>
<dbReference type="GO" id="GO:0000428">
    <property type="term" value="C:DNA-directed RNA polymerase complex"/>
    <property type="evidence" value="ECO:0007669"/>
    <property type="project" value="UniProtKB-KW"/>
</dbReference>
<dbReference type="InterPro" id="IPR002694">
    <property type="entry name" value="Znf_CHC2"/>
</dbReference>
<dbReference type="Gene3D" id="3.90.980.10">
    <property type="entry name" value="DNA primase, catalytic core, N-terminal domain"/>
    <property type="match status" value="1"/>
</dbReference>
<proteinExistence type="inferred from homology"/>
<dbReference type="SMART" id="SM00400">
    <property type="entry name" value="ZnF_CHCC"/>
    <property type="match status" value="1"/>
</dbReference>
<evidence type="ECO:0000256" key="2">
    <source>
        <dbReference type="ARBA" id="ARBA00022515"/>
    </source>
</evidence>
<dbReference type="Pfam" id="PF01807">
    <property type="entry name" value="Zn_ribbon_DnaG"/>
    <property type="match status" value="1"/>
</dbReference>
<keyword evidence="8 12" id="KW-0862">Zinc</keyword>